<organism evidence="1 2">
    <name type="scientific">Vaccinium darrowii</name>
    <dbReference type="NCBI Taxonomy" id="229202"/>
    <lineage>
        <taxon>Eukaryota</taxon>
        <taxon>Viridiplantae</taxon>
        <taxon>Streptophyta</taxon>
        <taxon>Embryophyta</taxon>
        <taxon>Tracheophyta</taxon>
        <taxon>Spermatophyta</taxon>
        <taxon>Magnoliopsida</taxon>
        <taxon>eudicotyledons</taxon>
        <taxon>Gunneridae</taxon>
        <taxon>Pentapetalae</taxon>
        <taxon>asterids</taxon>
        <taxon>Ericales</taxon>
        <taxon>Ericaceae</taxon>
        <taxon>Vaccinioideae</taxon>
        <taxon>Vaccinieae</taxon>
        <taxon>Vaccinium</taxon>
    </lineage>
</organism>
<accession>A0ACB7XIR8</accession>
<proteinExistence type="predicted"/>
<sequence length="657" mass="72446">MEPEILSKIEETVLQILKTSNMHETTDYKICRKVSEELGLDLSPPDRKNFVRKVVEAYLTELRKEPELDEGKNDAAEGDDEEEEDEDEVEEEGQGKRKRGGGAKEYDDNGDLILCKAFAKHGASSSRGLAKVVKTEKTSSPGAPRPGTTKTRTLQVMLHESDDEGGDKDLIHIPVMETKDVGTLRVEPSQNDVGLDSEEMDEEIIVTQPMGDVFEEEIDDLLRPRVAKVEVKQRSHIETMEEGTTGGEEPTAAEKHHSPVGVTAAGDPTVGNTTTAAGGDAAGDDGHVDTVFKEAGGTTVGASSGSEGPLVKPAAKIRAVSTKTMVSIGAVVGNAFMPVVSDCLLETDRERFTDSFLETSPPQVHASLRVAIPSDYEEDSEVHVTPRVISAFVKHTPSIDQQARHPPLVPCTSRRVVAEPAVLRNVDFEDFASITKSSPLKQAFQTLNEGVGNSLEELVVNQDGSRGSFGRQNPGEFLSSHFQSEIQDEKDQEEDALEDMPTEKMIAGVHIGVKYYPILEEVEQRCPNIFSNLFSVNPWLTYGILVGFANFLKEVRYARVDDFDASKMKTFLLALKEFEQMGLDASWIRLCFEEAQRHNNMRMFAQDLEVAQALILERERKLAELKADLARKKGELAKARRTPTSLAYGDLILKDLF</sequence>
<dbReference type="EMBL" id="CM037160">
    <property type="protein sequence ID" value="KAH7840565.1"/>
    <property type="molecule type" value="Genomic_DNA"/>
</dbReference>
<evidence type="ECO:0000313" key="2">
    <source>
        <dbReference type="Proteomes" id="UP000828048"/>
    </source>
</evidence>
<gene>
    <name evidence="1" type="ORF">Vadar_018671</name>
</gene>
<name>A0ACB7XIR8_9ERIC</name>
<keyword evidence="2" id="KW-1185">Reference proteome</keyword>
<dbReference type="Proteomes" id="UP000828048">
    <property type="component" value="Chromosome 10"/>
</dbReference>
<reference evidence="1 2" key="1">
    <citation type="journal article" date="2021" name="Hortic Res">
        <title>High-quality reference genome and annotation aids understanding of berry development for evergreen blueberry (Vaccinium darrowii).</title>
        <authorList>
            <person name="Yu J."/>
            <person name="Hulse-Kemp A.M."/>
            <person name="Babiker E."/>
            <person name="Staton M."/>
        </authorList>
    </citation>
    <scope>NUCLEOTIDE SEQUENCE [LARGE SCALE GENOMIC DNA]</scope>
    <source>
        <strain evidence="2">cv. NJ 8807/NJ 8810</strain>
        <tissue evidence="1">Young leaf</tissue>
    </source>
</reference>
<comment type="caution">
    <text evidence="1">The sequence shown here is derived from an EMBL/GenBank/DDBJ whole genome shotgun (WGS) entry which is preliminary data.</text>
</comment>
<evidence type="ECO:0000313" key="1">
    <source>
        <dbReference type="EMBL" id="KAH7840565.1"/>
    </source>
</evidence>
<protein>
    <submittedName>
        <fullName evidence="1">Uncharacterized protein</fullName>
    </submittedName>
</protein>